<proteinExistence type="predicted"/>
<reference evidence="4" key="1">
    <citation type="submission" date="2017-02" db="UniProtKB">
        <authorList>
            <consortium name="WormBaseParasite"/>
        </authorList>
    </citation>
    <scope>IDENTIFICATION</scope>
</reference>
<gene>
    <name evidence="2" type="ORF">BTMF_LOCUS7751</name>
</gene>
<keyword evidence="1" id="KW-0472">Membrane</keyword>
<organism evidence="4">
    <name type="scientific">Brugia timori</name>
    <dbReference type="NCBI Taxonomy" id="42155"/>
    <lineage>
        <taxon>Eukaryota</taxon>
        <taxon>Metazoa</taxon>
        <taxon>Ecdysozoa</taxon>
        <taxon>Nematoda</taxon>
        <taxon>Chromadorea</taxon>
        <taxon>Rhabditida</taxon>
        <taxon>Spirurina</taxon>
        <taxon>Spiruromorpha</taxon>
        <taxon>Filarioidea</taxon>
        <taxon>Onchocercidae</taxon>
        <taxon>Brugia</taxon>
    </lineage>
</organism>
<evidence type="ECO:0000313" key="4">
    <source>
        <dbReference type="WBParaSite" id="BTMF_0000970001-mRNA-1"/>
    </source>
</evidence>
<evidence type="ECO:0000256" key="1">
    <source>
        <dbReference type="SAM" id="Phobius"/>
    </source>
</evidence>
<dbReference type="AlphaFoldDB" id="A0A0R3QPR5"/>
<feature type="transmembrane region" description="Helical" evidence="1">
    <location>
        <begin position="12"/>
        <end position="32"/>
    </location>
</feature>
<reference evidence="2 3" key="2">
    <citation type="submission" date="2018-11" db="EMBL/GenBank/DDBJ databases">
        <authorList>
            <consortium name="Pathogen Informatics"/>
        </authorList>
    </citation>
    <scope>NUCLEOTIDE SEQUENCE [LARGE SCALE GENOMIC DNA]</scope>
</reference>
<accession>A0A0R3QPR5</accession>
<dbReference type="EMBL" id="UZAG01016076">
    <property type="protein sequence ID" value="VDO25697.1"/>
    <property type="molecule type" value="Genomic_DNA"/>
</dbReference>
<dbReference type="WBParaSite" id="BTMF_0000970001-mRNA-1">
    <property type="protein sequence ID" value="BTMF_0000970001-mRNA-1"/>
    <property type="gene ID" value="BTMF_0000970001"/>
</dbReference>
<keyword evidence="3" id="KW-1185">Reference proteome</keyword>
<name>A0A0R3QPR5_9BILA</name>
<evidence type="ECO:0000313" key="2">
    <source>
        <dbReference type="EMBL" id="VDO25697.1"/>
    </source>
</evidence>
<evidence type="ECO:0000313" key="3">
    <source>
        <dbReference type="Proteomes" id="UP000280834"/>
    </source>
</evidence>
<keyword evidence="1" id="KW-0812">Transmembrane</keyword>
<feature type="transmembrane region" description="Helical" evidence="1">
    <location>
        <begin position="76"/>
        <end position="97"/>
    </location>
</feature>
<feature type="transmembrane region" description="Helical" evidence="1">
    <location>
        <begin position="44"/>
        <end position="64"/>
    </location>
</feature>
<feature type="transmembrane region" description="Helical" evidence="1">
    <location>
        <begin position="117"/>
        <end position="135"/>
    </location>
</feature>
<dbReference type="Proteomes" id="UP000280834">
    <property type="component" value="Unassembled WGS sequence"/>
</dbReference>
<protein>
    <submittedName>
        <fullName evidence="4">DUF4220 domain-containing protein</fullName>
    </submittedName>
</protein>
<keyword evidence="1" id="KW-1133">Transmembrane helix</keyword>
<sequence length="181" mass="21150">MEETQLQFLTNITAGIFQLVNITSAALALAVWDYSHYQSLRNIAYYGSLIISASISTTIVIMLLRGIHNKQPYLMLPFIIYCSLQAVISLMFLSYFITTAILQYWFSGTLSLYTTQMIAIFISASLYWVISLWIVREQRQQIEKSAESYHKLLKHRDHKLRNSFTKFRPLVRLHPWAYIQI</sequence>
<dbReference type="STRING" id="42155.A0A0R3QPR5"/>